<feature type="region of interest" description="Disordered" evidence="1">
    <location>
        <begin position="32"/>
        <end position="97"/>
    </location>
</feature>
<sequence>MASPPDLRNWFPRYQYESPALNSESLLDDFGIDEFEREEKEENSGGFRGNGNKDGAFVHEKQISNGVVESGSSSGSEHENQCLSKIPVSSESTAFTSEPTDIRNWFSSYVYESPPLDTTDDFGDSVGKESKHEKDGFLVGNRNREKEKELGDFSINRSDIEEVVGETVQSDGLANCNISLRDNEQERQPLSETPGPLESPSLLSEPIDIRNWFSSYVYESPLFETNDGFGDFVCKENRSGKDRFLVENRNRGKEEVLEDFSKKRTDGEEVVELQSEGLAKCVSPGRDNKQETKPVSEGHLSRVDENLPCQNDLYLNHMPKSLENHVMGPAQDVEIGSQRKLEHKGTKIKPSNIERRSCCNNEKSPQYMTHNKDFTLEENSEAKCHAEVDCLLIQEDAELIPVNGASKRKPTHGSEDRNDDGKEISEDGFIRTRKDKLPRKSYENIMEGRHEISKVTAPLAGGRDAVVKRKPLADATNFHHSPAMEITGKWKCPQKSKPNLGPSLKQLRLEKWVRKL</sequence>
<evidence type="ECO:0000313" key="2">
    <source>
        <dbReference type="EMBL" id="PQP96284.1"/>
    </source>
</evidence>
<feature type="compositionally biased region" description="Basic and acidic residues" evidence="1">
    <location>
        <begin position="126"/>
        <end position="143"/>
    </location>
</feature>
<evidence type="ECO:0000256" key="1">
    <source>
        <dbReference type="SAM" id="MobiDB-lite"/>
    </source>
</evidence>
<dbReference type="PANTHER" id="PTHR36368">
    <property type="entry name" value="ATP-DEPENDENT CASEINOLYTIC PROTEASE/CROTONASE FAMILY PROTEIN"/>
    <property type="match status" value="1"/>
</dbReference>
<reference evidence="2 3" key="1">
    <citation type="submission" date="2018-02" db="EMBL/GenBank/DDBJ databases">
        <title>Draft genome of wild Prunus yedoensis var. nudiflora.</title>
        <authorList>
            <person name="Baek S."/>
            <person name="Kim J.-H."/>
            <person name="Choi K."/>
            <person name="Kim G.-B."/>
            <person name="Cho A."/>
            <person name="Jang H."/>
            <person name="Shin C.-H."/>
            <person name="Yu H.-J."/>
            <person name="Mun J.-H."/>
        </authorList>
    </citation>
    <scope>NUCLEOTIDE SEQUENCE [LARGE SCALE GENOMIC DNA]</scope>
    <source>
        <strain evidence="3">cv. Jeju island</strain>
        <tissue evidence="2">Leaf</tissue>
    </source>
</reference>
<feature type="compositionally biased region" description="Polar residues" evidence="1">
    <location>
        <begin position="81"/>
        <end position="97"/>
    </location>
</feature>
<accession>A0A314XNU2</accession>
<dbReference type="EMBL" id="PJQY01002124">
    <property type="protein sequence ID" value="PQP96284.1"/>
    <property type="molecule type" value="Genomic_DNA"/>
</dbReference>
<evidence type="ECO:0000313" key="3">
    <source>
        <dbReference type="Proteomes" id="UP000250321"/>
    </source>
</evidence>
<dbReference type="PANTHER" id="PTHR36368:SF1">
    <property type="entry name" value="ATP-DEPENDENT CASEINOLYTIC PROTEASE_CROTONASE FAMILY PROTEIN"/>
    <property type="match status" value="1"/>
</dbReference>
<proteinExistence type="predicted"/>
<keyword evidence="3" id="KW-1185">Reference proteome</keyword>
<dbReference type="OrthoDB" id="1847229at2759"/>
<comment type="caution">
    <text evidence="2">The sequence shown here is derived from an EMBL/GenBank/DDBJ whole genome shotgun (WGS) entry which is preliminary data.</text>
</comment>
<feature type="region of interest" description="Disordered" evidence="1">
    <location>
        <begin position="402"/>
        <end position="431"/>
    </location>
</feature>
<feature type="compositionally biased region" description="Low complexity" evidence="1">
    <location>
        <begin position="64"/>
        <end position="75"/>
    </location>
</feature>
<feature type="region of interest" description="Disordered" evidence="1">
    <location>
        <begin position="180"/>
        <end position="203"/>
    </location>
</feature>
<feature type="compositionally biased region" description="Basic and acidic residues" evidence="1">
    <location>
        <begin position="412"/>
        <end position="431"/>
    </location>
</feature>
<protein>
    <submittedName>
        <fullName evidence="2">Uncharacterized protein</fullName>
    </submittedName>
</protein>
<feature type="region of interest" description="Disordered" evidence="1">
    <location>
        <begin position="119"/>
        <end position="143"/>
    </location>
</feature>
<dbReference type="AlphaFoldDB" id="A0A314XNU2"/>
<name>A0A314XNU2_PRUYE</name>
<dbReference type="Proteomes" id="UP000250321">
    <property type="component" value="Unassembled WGS sequence"/>
</dbReference>
<organism evidence="2 3">
    <name type="scientific">Prunus yedoensis var. nudiflora</name>
    <dbReference type="NCBI Taxonomy" id="2094558"/>
    <lineage>
        <taxon>Eukaryota</taxon>
        <taxon>Viridiplantae</taxon>
        <taxon>Streptophyta</taxon>
        <taxon>Embryophyta</taxon>
        <taxon>Tracheophyta</taxon>
        <taxon>Spermatophyta</taxon>
        <taxon>Magnoliopsida</taxon>
        <taxon>eudicotyledons</taxon>
        <taxon>Gunneridae</taxon>
        <taxon>Pentapetalae</taxon>
        <taxon>rosids</taxon>
        <taxon>fabids</taxon>
        <taxon>Rosales</taxon>
        <taxon>Rosaceae</taxon>
        <taxon>Amygdaloideae</taxon>
        <taxon>Amygdaleae</taxon>
        <taxon>Prunus</taxon>
    </lineage>
</organism>
<gene>
    <name evidence="2" type="ORF">Pyn_28761</name>
</gene>